<evidence type="ECO:0000256" key="4">
    <source>
        <dbReference type="ARBA" id="ARBA00022729"/>
    </source>
</evidence>
<dbReference type="Gene3D" id="2.60.40.420">
    <property type="entry name" value="Cupredoxins - blue copper proteins"/>
    <property type="match status" value="1"/>
</dbReference>
<name>A0A445KDK1_GLYSO</name>
<feature type="domain" description="Phytocyanin" evidence="12">
    <location>
        <begin position="23"/>
        <end position="124"/>
    </location>
</feature>
<keyword evidence="4 11" id="KW-0732">Signal</keyword>
<dbReference type="GO" id="GO:0098552">
    <property type="term" value="C:side of membrane"/>
    <property type="evidence" value="ECO:0007669"/>
    <property type="project" value="UniProtKB-KW"/>
</dbReference>
<feature type="compositionally biased region" description="Low complexity" evidence="10">
    <location>
        <begin position="259"/>
        <end position="269"/>
    </location>
</feature>
<feature type="region of interest" description="Disordered" evidence="10">
    <location>
        <begin position="124"/>
        <end position="276"/>
    </location>
</feature>
<dbReference type="PANTHER" id="PTHR33021">
    <property type="entry name" value="BLUE COPPER PROTEIN"/>
    <property type="match status" value="1"/>
</dbReference>
<accession>A0A445KDK1</accession>
<keyword evidence="7" id="KW-0325">Glycoprotein</keyword>
<dbReference type="GO" id="GO:0009055">
    <property type="term" value="F:electron transfer activity"/>
    <property type="evidence" value="ECO:0007669"/>
    <property type="project" value="InterPro"/>
</dbReference>
<evidence type="ECO:0000256" key="8">
    <source>
        <dbReference type="ARBA" id="ARBA00023288"/>
    </source>
</evidence>
<dbReference type="CDD" id="cd11019">
    <property type="entry name" value="OsENODL1_like"/>
    <property type="match status" value="1"/>
</dbReference>
<keyword evidence="5" id="KW-0472">Membrane</keyword>
<dbReference type="EMBL" id="QZWG01000006">
    <property type="protein sequence ID" value="RZC08951.1"/>
    <property type="molecule type" value="Genomic_DNA"/>
</dbReference>
<dbReference type="AlphaFoldDB" id="A0A445KDK1"/>
<feature type="compositionally biased region" description="Pro residues" evidence="10">
    <location>
        <begin position="208"/>
        <end position="258"/>
    </location>
</feature>
<organism evidence="13 14">
    <name type="scientific">Glycine soja</name>
    <name type="common">Wild soybean</name>
    <dbReference type="NCBI Taxonomy" id="3848"/>
    <lineage>
        <taxon>Eukaryota</taxon>
        <taxon>Viridiplantae</taxon>
        <taxon>Streptophyta</taxon>
        <taxon>Embryophyta</taxon>
        <taxon>Tracheophyta</taxon>
        <taxon>Spermatophyta</taxon>
        <taxon>Magnoliopsida</taxon>
        <taxon>eudicotyledons</taxon>
        <taxon>Gunneridae</taxon>
        <taxon>Pentapetalae</taxon>
        <taxon>rosids</taxon>
        <taxon>fabids</taxon>
        <taxon>Fabales</taxon>
        <taxon>Fabaceae</taxon>
        <taxon>Papilionoideae</taxon>
        <taxon>50 kb inversion clade</taxon>
        <taxon>NPAAA clade</taxon>
        <taxon>indigoferoid/millettioid clade</taxon>
        <taxon>Phaseoleae</taxon>
        <taxon>Glycine</taxon>
        <taxon>Glycine subgen. Soja</taxon>
    </lineage>
</organism>
<evidence type="ECO:0000256" key="11">
    <source>
        <dbReference type="SAM" id="SignalP"/>
    </source>
</evidence>
<reference evidence="13 14" key="1">
    <citation type="submission" date="2018-09" db="EMBL/GenBank/DDBJ databases">
        <title>A high-quality reference genome of wild soybean provides a powerful tool to mine soybean genomes.</title>
        <authorList>
            <person name="Xie M."/>
            <person name="Chung C.Y.L."/>
            <person name="Li M.-W."/>
            <person name="Wong F.-L."/>
            <person name="Chan T.-F."/>
            <person name="Lam H.-M."/>
        </authorList>
    </citation>
    <scope>NUCLEOTIDE SEQUENCE [LARGE SCALE GENOMIC DNA]</scope>
    <source>
        <strain evidence="14">cv. W05</strain>
        <tissue evidence="13">Hypocotyl of etiolated seedlings</tissue>
    </source>
</reference>
<feature type="signal peptide" evidence="11">
    <location>
        <begin position="1"/>
        <end position="22"/>
    </location>
</feature>
<dbReference type="PRINTS" id="PR01217">
    <property type="entry name" value="PRICHEXTENSN"/>
</dbReference>
<dbReference type="InterPro" id="IPR003245">
    <property type="entry name" value="Phytocyanin_dom"/>
</dbReference>
<dbReference type="InterPro" id="IPR041846">
    <property type="entry name" value="ENL_dom"/>
</dbReference>
<proteinExistence type="inferred from homology"/>
<comment type="subcellular location">
    <subcellularLocation>
        <location evidence="1">Cell membrane</location>
        <topology evidence="1">Lipid-anchor</topology>
        <topology evidence="1">GPI-anchor</topology>
    </subcellularLocation>
</comment>
<dbReference type="Gramene" id="XM_028381888.1">
    <property type="protein sequence ID" value="XP_028237689.1"/>
    <property type="gene ID" value="LOC114416854"/>
</dbReference>
<evidence type="ECO:0000256" key="6">
    <source>
        <dbReference type="ARBA" id="ARBA00023157"/>
    </source>
</evidence>
<sequence>MEFQKPLWLFLLLLTLLSSSQANKFNVGGSKGWVPNPSESYNNWAGRNRFQINDTIVFKYNKGSDSVLEVKKEDYDKCNKTNPIKKFENGDTEFKFDRSGPFYFISGKDGNCEKGQKLIVVVLTPRTPPTPKTPPFPKTSPSPSPSQSPKANPPTVSPPLPSPSPSVQPPSTSPSPASSPVPAVGHPAVSPSPESFTPAISPVNSTPTPAPETGTPPPSLGPSSSSPPSPGPSSSSPPSPGPSSSSPPPAGPTSPPSLAPSSNSTAPSPKNSGFSVAPSSVLMYCVTIVAGAALLRY</sequence>
<keyword evidence="3" id="KW-0336">GPI-anchor</keyword>
<comment type="caution">
    <text evidence="13">The sequence shown here is derived from an EMBL/GenBank/DDBJ whole genome shotgun (WGS) entry which is preliminary data.</text>
</comment>
<keyword evidence="2" id="KW-1003">Cell membrane</keyword>
<gene>
    <name evidence="13" type="ORF">D0Y65_015598</name>
</gene>
<dbReference type="SUPFAM" id="SSF49503">
    <property type="entry name" value="Cupredoxins"/>
    <property type="match status" value="1"/>
</dbReference>
<feature type="compositionally biased region" description="Pro residues" evidence="10">
    <location>
        <begin position="126"/>
        <end position="179"/>
    </location>
</feature>
<evidence type="ECO:0000256" key="7">
    <source>
        <dbReference type="ARBA" id="ARBA00023180"/>
    </source>
</evidence>
<dbReference type="PANTHER" id="PTHR33021:SF514">
    <property type="entry name" value="PHYTOCYANIN DOMAIN-CONTAINING PROTEIN"/>
    <property type="match status" value="1"/>
</dbReference>
<dbReference type="Proteomes" id="UP000289340">
    <property type="component" value="Chromosome 6"/>
</dbReference>
<evidence type="ECO:0000256" key="9">
    <source>
        <dbReference type="ARBA" id="ARBA00035011"/>
    </source>
</evidence>
<comment type="similarity">
    <text evidence="9">Belongs to the early nodulin-like (ENODL) family.</text>
</comment>
<dbReference type="InterPro" id="IPR008972">
    <property type="entry name" value="Cupredoxin"/>
</dbReference>
<evidence type="ECO:0000313" key="13">
    <source>
        <dbReference type="EMBL" id="RZC08951.1"/>
    </source>
</evidence>
<keyword evidence="8" id="KW-0449">Lipoprotein</keyword>
<evidence type="ECO:0000259" key="12">
    <source>
        <dbReference type="PROSITE" id="PS51485"/>
    </source>
</evidence>
<keyword evidence="14" id="KW-1185">Reference proteome</keyword>
<dbReference type="Pfam" id="PF02298">
    <property type="entry name" value="Cu_bind_like"/>
    <property type="match status" value="1"/>
</dbReference>
<keyword evidence="6" id="KW-1015">Disulfide bond</keyword>
<evidence type="ECO:0000256" key="5">
    <source>
        <dbReference type="ARBA" id="ARBA00023136"/>
    </source>
</evidence>
<dbReference type="GO" id="GO:0005886">
    <property type="term" value="C:plasma membrane"/>
    <property type="evidence" value="ECO:0007669"/>
    <property type="project" value="UniProtKB-SubCell"/>
</dbReference>
<feature type="chain" id="PRO_5019574600" evidence="11">
    <location>
        <begin position="23"/>
        <end position="297"/>
    </location>
</feature>
<dbReference type="PROSITE" id="PS51485">
    <property type="entry name" value="PHYTOCYANIN"/>
    <property type="match status" value="1"/>
</dbReference>
<feature type="compositionally biased region" description="Low complexity" evidence="10">
    <location>
        <begin position="180"/>
        <end position="193"/>
    </location>
</feature>
<dbReference type="FunFam" id="2.60.40.420:FF:000010">
    <property type="entry name" value="Early nodulin-like protein 1"/>
    <property type="match status" value="1"/>
</dbReference>
<evidence type="ECO:0000256" key="3">
    <source>
        <dbReference type="ARBA" id="ARBA00022622"/>
    </source>
</evidence>
<evidence type="ECO:0000256" key="10">
    <source>
        <dbReference type="SAM" id="MobiDB-lite"/>
    </source>
</evidence>
<dbReference type="InterPro" id="IPR039391">
    <property type="entry name" value="Phytocyanin-like"/>
</dbReference>
<evidence type="ECO:0000313" key="14">
    <source>
        <dbReference type="Proteomes" id="UP000289340"/>
    </source>
</evidence>
<evidence type="ECO:0000256" key="2">
    <source>
        <dbReference type="ARBA" id="ARBA00022475"/>
    </source>
</evidence>
<evidence type="ECO:0000256" key="1">
    <source>
        <dbReference type="ARBA" id="ARBA00004609"/>
    </source>
</evidence>
<protein>
    <submittedName>
        <fullName evidence="13">Early nodulin-like protein 2</fullName>
    </submittedName>
</protein>